<dbReference type="InterPro" id="IPR017853">
    <property type="entry name" value="GH"/>
</dbReference>
<dbReference type="EMBL" id="CBTN010000012">
    <property type="protein sequence ID" value="CDH52190.1"/>
    <property type="molecule type" value="Genomic_DNA"/>
</dbReference>
<evidence type="ECO:0000256" key="1">
    <source>
        <dbReference type="ARBA" id="ARBA00005641"/>
    </source>
</evidence>
<dbReference type="InterPro" id="IPR052066">
    <property type="entry name" value="Glycosphingolipid_Hydrolases"/>
</dbReference>
<dbReference type="VEuPathDB" id="FungiDB:LCOR_03698.1"/>
<organism evidence="7 8">
    <name type="scientific">Lichtheimia corymbifera JMRC:FSU:9682</name>
    <dbReference type="NCBI Taxonomy" id="1263082"/>
    <lineage>
        <taxon>Eukaryota</taxon>
        <taxon>Fungi</taxon>
        <taxon>Fungi incertae sedis</taxon>
        <taxon>Mucoromycota</taxon>
        <taxon>Mucoromycotina</taxon>
        <taxon>Mucoromycetes</taxon>
        <taxon>Mucorales</taxon>
        <taxon>Lichtheimiaceae</taxon>
        <taxon>Lichtheimia</taxon>
    </lineage>
</organism>
<feature type="domain" description="Glycoside hydrolase family 5 C-terminal" evidence="6">
    <location>
        <begin position="637"/>
        <end position="722"/>
    </location>
</feature>
<dbReference type="AlphaFoldDB" id="A0A068RR52"/>
<protein>
    <submittedName>
        <fullName evidence="7">Glycoside hydrolase family 5 protein</fullName>
    </submittedName>
</protein>
<dbReference type="InterPro" id="IPR041036">
    <property type="entry name" value="GH5_C"/>
</dbReference>
<comment type="caution">
    <text evidence="7">The sequence shown here is derived from an EMBL/GenBank/DDBJ whole genome shotgun (WGS) entry which is preliminary data.</text>
</comment>
<dbReference type="STRING" id="1263082.A0A068RR52"/>
<evidence type="ECO:0000259" key="6">
    <source>
        <dbReference type="Pfam" id="PF18564"/>
    </source>
</evidence>
<keyword evidence="2 7" id="KW-0378">Hydrolase</keyword>
<evidence type="ECO:0000256" key="2">
    <source>
        <dbReference type="ARBA" id="ARBA00022801"/>
    </source>
</evidence>
<sequence length="738" mass="83784">MHVHGQWFIEPKTNRTVLFRGVNVGGGTKVPPSIPSHEPAGYWKDYDRKVTFVGRPFPLEEADMHLQRLVDHGFNLLRFMVTWEAIEHEGPGIYDEEYIDYVIALLHKCQGYNLKVFMNPHQDTWSRHCGGSGHPGWTHLLAGLNPDEFAATGAALVHNVYPDPENFPKMIWHTNYQKLASATMFTLFFAGKTFAPKCIVNGTHIQDYLQSHYINAFKQVTQRIHAEKLQGDVVIGYDTMNEPGTGYIGKDNITKLSDDDVDFKKGDMPTAFQGMKLGSGIPTKVERWVFSWRGPKKDGQVLIDPGDARAWLSPSDRTAVDTCFSWKRADDWHPGCIWALHSVWDPSTESVMRPDYFSSHPITHEPISYQHFWLDFVKTYADMILHFHKDAILFIQPPIMEVPPSLPAKYKNLAFAPHWYDGLTLVKKQWCNYNVDYINLKRGKYGHGPLRFLRALRIGEKAIRQCFVDQIKTLKEEGCETIGDYPFVLGETGIPYDMQPVKASVFSRAVSYVMVHLLGLARMLVGKFYPINGPVSPQNKAMDATINAAERNLVSYTLWTYVPDNHAIWGDLWNGEDLSIWQESVIPCSSIQDKDNGSVTDTSSDTLLPDQPDSLSNKKMNVIGTGMNARNIISLHRPHPHKVAGTPLSIQFTSPTEKTRASYTFTFQPKKETEGPTEIYVPFVHFPTLEGELDIAVSSGKYEMIARNDKYWVLAWWCDNNNADEQTLHLTGITQTLI</sequence>
<dbReference type="InterPro" id="IPR013780">
    <property type="entry name" value="Glyco_hydro_b"/>
</dbReference>
<proteinExistence type="inferred from homology"/>
<keyword evidence="8" id="KW-1185">Reference proteome</keyword>
<feature type="compositionally biased region" description="Polar residues" evidence="4">
    <location>
        <begin position="592"/>
        <end position="606"/>
    </location>
</feature>
<reference evidence="7" key="1">
    <citation type="submission" date="2013-08" db="EMBL/GenBank/DDBJ databases">
        <title>Gene expansion shapes genome architecture in the human pathogen Lichtheimia corymbifera: an evolutionary genomics analysis in the ancient terrestrial Mucorales (Mucoromycotina).</title>
        <authorList>
            <person name="Schwartze V.U."/>
            <person name="Winter S."/>
            <person name="Shelest E."/>
            <person name="Marcet-Houben M."/>
            <person name="Horn F."/>
            <person name="Wehner S."/>
            <person name="Hoffmann K."/>
            <person name="Riege K."/>
            <person name="Sammeth M."/>
            <person name="Nowrousian M."/>
            <person name="Valiante V."/>
            <person name="Linde J."/>
            <person name="Jacobsen I.D."/>
            <person name="Marz M."/>
            <person name="Brakhage A.A."/>
            <person name="Gabaldon T."/>
            <person name="Bocker S."/>
            <person name="Voigt K."/>
        </authorList>
    </citation>
    <scope>NUCLEOTIDE SEQUENCE [LARGE SCALE GENOMIC DNA]</scope>
    <source>
        <strain evidence="7">FSU 9682</strain>
    </source>
</reference>
<dbReference type="GO" id="GO:0050295">
    <property type="term" value="F:steryl-beta-glucosidase activity"/>
    <property type="evidence" value="ECO:0007669"/>
    <property type="project" value="TreeGrafter"/>
</dbReference>
<evidence type="ECO:0000259" key="5">
    <source>
        <dbReference type="Pfam" id="PF00150"/>
    </source>
</evidence>
<comment type="similarity">
    <text evidence="1">Belongs to the glycosyl hydrolase 5 (cellulase A) family.</text>
</comment>
<dbReference type="OrthoDB" id="9971853at2759"/>
<evidence type="ECO:0000313" key="7">
    <source>
        <dbReference type="EMBL" id="CDH52190.1"/>
    </source>
</evidence>
<dbReference type="PANTHER" id="PTHR31308">
    <property type="match status" value="1"/>
</dbReference>
<dbReference type="Proteomes" id="UP000027586">
    <property type="component" value="Unassembled WGS sequence"/>
</dbReference>
<dbReference type="Gene3D" id="2.60.40.1180">
    <property type="entry name" value="Golgi alpha-mannosidase II"/>
    <property type="match status" value="1"/>
</dbReference>
<dbReference type="Pfam" id="PF18564">
    <property type="entry name" value="Glyco_hydro_5_C"/>
    <property type="match status" value="1"/>
</dbReference>
<dbReference type="GO" id="GO:0000272">
    <property type="term" value="P:polysaccharide catabolic process"/>
    <property type="evidence" value="ECO:0007669"/>
    <property type="project" value="InterPro"/>
</dbReference>
<dbReference type="Gene3D" id="3.20.20.80">
    <property type="entry name" value="Glycosidases"/>
    <property type="match status" value="2"/>
</dbReference>
<gene>
    <name evidence="7" type="ORF">LCOR_03698.1</name>
</gene>
<dbReference type="SUPFAM" id="SSF51445">
    <property type="entry name" value="(Trans)glycosidases"/>
    <property type="match status" value="1"/>
</dbReference>
<dbReference type="PANTHER" id="PTHR31308:SF5">
    <property type="entry name" value="ERGOSTERYL-BETA-GLUCOSIDASE"/>
    <property type="match status" value="1"/>
</dbReference>
<keyword evidence="3" id="KW-0326">Glycosidase</keyword>
<dbReference type="GO" id="GO:1904462">
    <property type="term" value="P:ergosteryl 3-beta-D-glucoside catabolic process"/>
    <property type="evidence" value="ECO:0007669"/>
    <property type="project" value="TreeGrafter"/>
</dbReference>
<dbReference type="Pfam" id="PF00150">
    <property type="entry name" value="Cellulase"/>
    <property type="match status" value="1"/>
</dbReference>
<accession>A0A068RR52</accession>
<feature type="domain" description="Glycoside hydrolase family 5" evidence="5">
    <location>
        <begin position="65"/>
        <end position="245"/>
    </location>
</feature>
<evidence type="ECO:0000256" key="4">
    <source>
        <dbReference type="SAM" id="MobiDB-lite"/>
    </source>
</evidence>
<evidence type="ECO:0000313" key="8">
    <source>
        <dbReference type="Proteomes" id="UP000027586"/>
    </source>
</evidence>
<dbReference type="InterPro" id="IPR001547">
    <property type="entry name" value="Glyco_hydro_5"/>
</dbReference>
<evidence type="ECO:0000256" key="3">
    <source>
        <dbReference type="ARBA" id="ARBA00023295"/>
    </source>
</evidence>
<feature type="region of interest" description="Disordered" evidence="4">
    <location>
        <begin position="592"/>
        <end position="615"/>
    </location>
</feature>
<name>A0A068RR52_9FUNG</name>